<dbReference type="InterPro" id="IPR001130">
    <property type="entry name" value="TatD-like"/>
</dbReference>
<name>A0AAF0IS35_9BASI</name>
<keyword evidence="4" id="KW-0378">Hydrolase</keyword>
<keyword evidence="3 5" id="KW-0479">Metal-binding</keyword>
<feature type="binding site" evidence="5">
    <location>
        <position position="121"/>
    </location>
    <ligand>
        <name>a divalent metal cation</name>
        <dbReference type="ChEBI" id="CHEBI:60240"/>
        <label>1</label>
    </ligand>
</feature>
<dbReference type="SUPFAM" id="SSF51556">
    <property type="entry name" value="Metallo-dependent hydrolases"/>
    <property type="match status" value="1"/>
</dbReference>
<gene>
    <name evidence="6" type="ORF">MOBT1_001811</name>
</gene>
<dbReference type="Proteomes" id="UP001214603">
    <property type="component" value="Chromosome 3"/>
</dbReference>
<dbReference type="Gene3D" id="3.20.20.140">
    <property type="entry name" value="Metal-dependent hydrolases"/>
    <property type="match status" value="1"/>
</dbReference>
<protein>
    <submittedName>
        <fullName evidence="6">Uncharacterized protein</fullName>
    </submittedName>
</protein>
<dbReference type="GO" id="GO:0005829">
    <property type="term" value="C:cytosol"/>
    <property type="evidence" value="ECO:0007669"/>
    <property type="project" value="TreeGrafter"/>
</dbReference>
<dbReference type="PIRSF" id="PIRSF005902">
    <property type="entry name" value="DNase_TatD"/>
    <property type="match status" value="1"/>
</dbReference>
<dbReference type="CDD" id="cd01310">
    <property type="entry name" value="TatD_DNAse"/>
    <property type="match status" value="1"/>
</dbReference>
<feature type="binding site" evidence="5">
    <location>
        <position position="199"/>
    </location>
    <ligand>
        <name>a divalent metal cation</name>
        <dbReference type="ChEBI" id="CHEBI:60240"/>
        <label>2</label>
    </ligand>
</feature>
<evidence type="ECO:0000256" key="4">
    <source>
        <dbReference type="ARBA" id="ARBA00022801"/>
    </source>
</evidence>
<dbReference type="PANTHER" id="PTHR10060">
    <property type="entry name" value="TATD FAMILY DEOXYRIBONUCLEASE"/>
    <property type="match status" value="1"/>
</dbReference>
<reference evidence="6" key="1">
    <citation type="submission" date="2023-03" db="EMBL/GenBank/DDBJ databases">
        <title>Mating type loci evolution in Malassezia.</title>
        <authorList>
            <person name="Coelho M.A."/>
        </authorList>
    </citation>
    <scope>NUCLEOTIDE SEQUENCE</scope>
    <source>
        <strain evidence="6">CBS 7876</strain>
    </source>
</reference>
<evidence type="ECO:0000256" key="1">
    <source>
        <dbReference type="ARBA" id="ARBA00009275"/>
    </source>
</evidence>
<feature type="binding site" evidence="5">
    <location>
        <position position="158"/>
    </location>
    <ligand>
        <name>a divalent metal cation</name>
        <dbReference type="ChEBI" id="CHEBI:60240"/>
        <label>2</label>
    </ligand>
</feature>
<keyword evidence="2" id="KW-0540">Nuclease</keyword>
<proteinExistence type="inferred from homology"/>
<evidence type="ECO:0000313" key="7">
    <source>
        <dbReference type="Proteomes" id="UP001214603"/>
    </source>
</evidence>
<evidence type="ECO:0000256" key="3">
    <source>
        <dbReference type="ARBA" id="ARBA00022723"/>
    </source>
</evidence>
<comment type="similarity">
    <text evidence="1">Belongs to the metallo-dependent hydrolases superfamily. TatD-type hydrolase family.</text>
</comment>
<dbReference type="GO" id="GO:0046872">
    <property type="term" value="F:metal ion binding"/>
    <property type="evidence" value="ECO:0007669"/>
    <property type="project" value="UniProtKB-KW"/>
</dbReference>
<dbReference type="EMBL" id="CP119936">
    <property type="protein sequence ID" value="WFD03122.1"/>
    <property type="molecule type" value="Genomic_DNA"/>
</dbReference>
<dbReference type="PROSITE" id="PS01091">
    <property type="entry name" value="TATD_3"/>
    <property type="match status" value="1"/>
</dbReference>
<evidence type="ECO:0000313" key="6">
    <source>
        <dbReference type="EMBL" id="WFD03122.1"/>
    </source>
</evidence>
<dbReference type="AlphaFoldDB" id="A0AAF0IS35"/>
<sequence>MAETVPRYVEIAVNLGDPMFRGMYHDKQKHPEDLEHVLERATKAGVEAQIITAGSLSETSEVLALASTRAGLYSTAGCHPTRSTEMTTFAGGPEAYMEKLKSLVDANRHGSEHGRIVAVGECGLDYDRLHFAPADAQQEAFDRQLTLAEQVRLPLFLHSRAAHADFVRVLRPHLAALRKQSGAASEPSTDEAGCVGVVHSFTGTADELRELLSLGLFVGVNGCSLKTQENLDVVRQIPLHRIMLETDAPWCDLRATHASAPLLEQFRQESPALAALYSPARAKPERWSAECAVKGRNEPCNIGEVAAVVARLHNVRVAELAEHAFRNATRLFRL</sequence>
<feature type="binding site" evidence="5">
    <location>
        <position position="247"/>
    </location>
    <ligand>
        <name>a divalent metal cation</name>
        <dbReference type="ChEBI" id="CHEBI:60240"/>
        <label>1</label>
    </ligand>
</feature>
<dbReference type="InterPro" id="IPR032466">
    <property type="entry name" value="Metal_Hydrolase"/>
</dbReference>
<dbReference type="Pfam" id="PF01026">
    <property type="entry name" value="TatD_DNase"/>
    <property type="match status" value="1"/>
</dbReference>
<evidence type="ECO:0000256" key="5">
    <source>
        <dbReference type="PIRSR" id="PIRSR005902-1"/>
    </source>
</evidence>
<dbReference type="InterPro" id="IPR050891">
    <property type="entry name" value="TatD-type_Hydrolase"/>
</dbReference>
<dbReference type="InterPro" id="IPR018228">
    <property type="entry name" value="DNase_TatD-rel_CS"/>
</dbReference>
<accession>A0AAF0IS35</accession>
<organism evidence="6 7">
    <name type="scientific">Malassezia obtusa</name>
    <dbReference type="NCBI Taxonomy" id="76774"/>
    <lineage>
        <taxon>Eukaryota</taxon>
        <taxon>Fungi</taxon>
        <taxon>Dikarya</taxon>
        <taxon>Basidiomycota</taxon>
        <taxon>Ustilaginomycotina</taxon>
        <taxon>Malasseziomycetes</taxon>
        <taxon>Malasseziales</taxon>
        <taxon>Malasseziaceae</taxon>
        <taxon>Malassezia</taxon>
    </lineage>
</organism>
<keyword evidence="7" id="KW-1185">Reference proteome</keyword>
<evidence type="ECO:0000256" key="2">
    <source>
        <dbReference type="ARBA" id="ARBA00022722"/>
    </source>
</evidence>
<dbReference type="GO" id="GO:0008296">
    <property type="term" value="F:3'-5'-DNA exonuclease activity"/>
    <property type="evidence" value="ECO:0007669"/>
    <property type="project" value="TreeGrafter"/>
</dbReference>
<dbReference type="PANTHER" id="PTHR10060:SF15">
    <property type="entry name" value="DEOXYRIBONUCLEASE TATDN1"/>
    <property type="match status" value="1"/>
</dbReference>